<organism evidence="1 2">
    <name type="scientific">Pseudomonas petroselini</name>
    <dbReference type="NCBI Taxonomy" id="2899822"/>
    <lineage>
        <taxon>Bacteria</taxon>
        <taxon>Pseudomonadati</taxon>
        <taxon>Pseudomonadota</taxon>
        <taxon>Gammaproteobacteria</taxon>
        <taxon>Pseudomonadales</taxon>
        <taxon>Pseudomonadaceae</taxon>
        <taxon>Pseudomonas</taxon>
    </lineage>
</organism>
<evidence type="ECO:0000313" key="1">
    <source>
        <dbReference type="EMBL" id="MCD7039439.1"/>
    </source>
</evidence>
<dbReference type="Proteomes" id="UP001154922">
    <property type="component" value="Unassembled WGS sequence"/>
</dbReference>
<protein>
    <submittedName>
        <fullName evidence="1">Uncharacterized protein</fullName>
    </submittedName>
</protein>
<dbReference type="RefSeq" id="WP_231808577.1">
    <property type="nucleotide sequence ID" value="NZ_JAJOZG010000138.1"/>
</dbReference>
<evidence type="ECO:0000313" key="2">
    <source>
        <dbReference type="Proteomes" id="UP001154922"/>
    </source>
</evidence>
<reference evidence="1 2" key="1">
    <citation type="journal article" date="2022" name="Int. J. Syst. Evol. Microbiol.">
        <title>Pseudomonas petroselini sp. nov., a pathogen causing bacterial rot of parsley in Japan.</title>
        <authorList>
            <person name="Sawada H."/>
            <person name="Fujikawa T."/>
            <person name="Osada S."/>
            <person name="Satou M."/>
        </authorList>
    </citation>
    <scope>NUCLEOTIDE SEQUENCE [LARGE SCALE GENOMIC DNA]</scope>
    <source>
        <strain evidence="1 2">MAFF 311096</strain>
    </source>
</reference>
<keyword evidence="2" id="KW-1185">Reference proteome</keyword>
<reference evidence="1 2" key="2">
    <citation type="journal article" date="2023" name="Plant Pathol.">
        <title>Dismantling and reorganizing Pseudomonas marginalis sensu#lato.</title>
        <authorList>
            <person name="Sawada H."/>
            <person name="Fujikawa T."/>
            <person name="Satou M."/>
        </authorList>
    </citation>
    <scope>NUCLEOTIDE SEQUENCE [LARGE SCALE GENOMIC DNA]</scope>
    <source>
        <strain evidence="1 2">MAFF 311096</strain>
    </source>
</reference>
<comment type="caution">
    <text evidence="1">The sequence shown here is derived from an EMBL/GenBank/DDBJ whole genome shotgun (WGS) entry which is preliminary data.</text>
</comment>
<name>A0ABS8QW88_9PSED</name>
<sequence>MSTRLTKDEVGDLINEAKKSSVRFNAEQECITIDGGYHEPDQGYYGRYVNDKEKIIKAAGIDVSRVLPEDNIENILIGNDIVRAVLTDPNLSDLQRQLKKGHVIIDVSTPITSLRFSDEISNYAGVTKALTFHKVTCSNGTKDLNYYVPALRECGDRPTLGTALKAASEYVTDALNSFKNEAGLKQEEKPSARAKLKM</sequence>
<accession>A0ABS8QW88</accession>
<dbReference type="EMBL" id="JAJOZI010000068">
    <property type="protein sequence ID" value="MCD7039439.1"/>
    <property type="molecule type" value="Genomic_DNA"/>
</dbReference>
<gene>
    <name evidence="1" type="ORF">LRQ20_14005</name>
</gene>
<proteinExistence type="predicted"/>